<accession>A0ABU3Q6J7</accession>
<dbReference type="Pfam" id="PF05974">
    <property type="entry name" value="DUF892"/>
    <property type="match status" value="1"/>
</dbReference>
<dbReference type="RefSeq" id="WP_315724720.1">
    <property type="nucleotide sequence ID" value="NZ_JAVUPU010000003.1"/>
</dbReference>
<evidence type="ECO:0000313" key="2">
    <source>
        <dbReference type="Proteomes" id="UP001259572"/>
    </source>
</evidence>
<dbReference type="InterPro" id="IPR012347">
    <property type="entry name" value="Ferritin-like"/>
</dbReference>
<evidence type="ECO:0000313" key="1">
    <source>
        <dbReference type="EMBL" id="MDT9598555.1"/>
    </source>
</evidence>
<dbReference type="InterPro" id="IPR010287">
    <property type="entry name" value="DUF892_YciF-like"/>
</dbReference>
<proteinExistence type="predicted"/>
<name>A0ABU3Q6J7_9SPHN</name>
<dbReference type="Proteomes" id="UP001259572">
    <property type="component" value="Unassembled WGS sequence"/>
</dbReference>
<dbReference type="Gene3D" id="1.20.1260.10">
    <property type="match status" value="1"/>
</dbReference>
<organism evidence="1 2">
    <name type="scientific">Sphingosinicella rhizophila</name>
    <dbReference type="NCBI Taxonomy" id="3050082"/>
    <lineage>
        <taxon>Bacteria</taxon>
        <taxon>Pseudomonadati</taxon>
        <taxon>Pseudomonadota</taxon>
        <taxon>Alphaproteobacteria</taxon>
        <taxon>Sphingomonadales</taxon>
        <taxon>Sphingosinicellaceae</taxon>
        <taxon>Sphingosinicella</taxon>
    </lineage>
</organism>
<keyword evidence="2" id="KW-1185">Reference proteome</keyword>
<reference evidence="1 2" key="1">
    <citation type="submission" date="2023-05" db="EMBL/GenBank/DDBJ databases">
        <authorList>
            <person name="Guo Y."/>
        </authorList>
    </citation>
    <scope>NUCLEOTIDE SEQUENCE [LARGE SCALE GENOMIC DNA]</scope>
    <source>
        <strain evidence="1 2">GR2756</strain>
    </source>
</reference>
<protein>
    <submittedName>
        <fullName evidence="1">DUF892 family protein</fullName>
    </submittedName>
</protein>
<dbReference type="InterPro" id="IPR009078">
    <property type="entry name" value="Ferritin-like_SF"/>
</dbReference>
<gene>
    <name evidence="1" type="ORF">RQX22_06285</name>
</gene>
<sequence>MATPRERLVEWLRDAHAAEEQAQTVLRRTASQIEDHQEFCAGLERHGERSGEQADRLKQCLEDLGEGTSLLKELTGQITAFGQTLSGYVVGDEPVKAVLATATMAHMEVTSYRILAVTAKAAQETDIARTCDILLAEEVDFADWLDQQAPIVTQEYLAREQGAAREMSNAAS</sequence>
<dbReference type="SUPFAM" id="SSF47240">
    <property type="entry name" value="Ferritin-like"/>
    <property type="match status" value="1"/>
</dbReference>
<comment type="caution">
    <text evidence="1">The sequence shown here is derived from an EMBL/GenBank/DDBJ whole genome shotgun (WGS) entry which is preliminary data.</text>
</comment>
<dbReference type="EMBL" id="JAVUPU010000003">
    <property type="protein sequence ID" value="MDT9598555.1"/>
    <property type="molecule type" value="Genomic_DNA"/>
</dbReference>